<gene>
    <name evidence="1" type="ORF">LCGC14_0810820</name>
</gene>
<dbReference type="AlphaFoldDB" id="A0A0F9SU62"/>
<sequence>MTDNVFRDPPRVNRVALRERRRVEALGTLSAGVVAIPKSASDTVGLAITETTLVQAGVAASDLVNLAVSENVASLKISLSSTEILGLGISEQNQLTVSLSASDAVSLAAVDGVSALQANLAASDAVNLGIVEGTPLLAVALSASDAVTLDLIGASDLVKIDIITQADLPDLLDEIADCIKPVAGIRDVDAFAPVNLGALPRVVLRYSDTPWSLTPNRNEVRHEVSAEIVFAPIEEWKRARRGAAQLVNDVKATLQPGPTSCITSGTVSLGVTALRERRYHDNLYAAVTINIRIVEVTSVTFA</sequence>
<reference evidence="1" key="1">
    <citation type="journal article" date="2015" name="Nature">
        <title>Complex archaea that bridge the gap between prokaryotes and eukaryotes.</title>
        <authorList>
            <person name="Spang A."/>
            <person name="Saw J.H."/>
            <person name="Jorgensen S.L."/>
            <person name="Zaremba-Niedzwiedzka K."/>
            <person name="Martijn J."/>
            <person name="Lind A.E."/>
            <person name="van Eijk R."/>
            <person name="Schleper C."/>
            <person name="Guy L."/>
            <person name="Ettema T.J."/>
        </authorList>
    </citation>
    <scope>NUCLEOTIDE SEQUENCE</scope>
</reference>
<organism evidence="1">
    <name type="scientific">marine sediment metagenome</name>
    <dbReference type="NCBI Taxonomy" id="412755"/>
    <lineage>
        <taxon>unclassified sequences</taxon>
        <taxon>metagenomes</taxon>
        <taxon>ecological metagenomes</taxon>
    </lineage>
</organism>
<evidence type="ECO:0000313" key="1">
    <source>
        <dbReference type="EMBL" id="KKN32738.1"/>
    </source>
</evidence>
<name>A0A0F9SU62_9ZZZZ</name>
<dbReference type="EMBL" id="LAZR01002231">
    <property type="protein sequence ID" value="KKN32738.1"/>
    <property type="molecule type" value="Genomic_DNA"/>
</dbReference>
<protein>
    <submittedName>
        <fullName evidence="1">Uncharacterized protein</fullName>
    </submittedName>
</protein>
<proteinExistence type="predicted"/>
<comment type="caution">
    <text evidence="1">The sequence shown here is derived from an EMBL/GenBank/DDBJ whole genome shotgun (WGS) entry which is preliminary data.</text>
</comment>
<accession>A0A0F9SU62</accession>